<name>A0A7X3F0V7_9PSED</name>
<keyword evidence="1 4" id="KW-0645">Protease</keyword>
<dbReference type="AlphaFoldDB" id="A0A7X3F0V7"/>
<protein>
    <submittedName>
        <fullName evidence="4">Clp protease ClpP</fullName>
    </submittedName>
</protein>
<dbReference type="InterPro" id="IPR029045">
    <property type="entry name" value="ClpP/crotonase-like_dom_sf"/>
</dbReference>
<dbReference type="NCBIfam" id="NF045540">
    <property type="entry name" value="scaf_prot_MCP1"/>
    <property type="match status" value="1"/>
</dbReference>
<dbReference type="GO" id="GO:0004176">
    <property type="term" value="F:ATP-dependent peptidase activity"/>
    <property type="evidence" value="ECO:0007669"/>
    <property type="project" value="TreeGrafter"/>
</dbReference>
<proteinExistence type="predicted"/>
<keyword evidence="2" id="KW-0378">Hydrolase</keyword>
<evidence type="ECO:0000256" key="2">
    <source>
        <dbReference type="ARBA" id="ARBA00022801"/>
    </source>
</evidence>
<dbReference type="GO" id="GO:0006515">
    <property type="term" value="P:protein quality control for misfolded or incompletely synthesized proteins"/>
    <property type="evidence" value="ECO:0007669"/>
    <property type="project" value="TreeGrafter"/>
</dbReference>
<dbReference type="NCBIfam" id="NF045542">
    <property type="entry name" value="Clp_rel_HeadMat"/>
    <property type="match status" value="1"/>
</dbReference>
<dbReference type="InterPro" id="IPR023562">
    <property type="entry name" value="ClpP/TepA"/>
</dbReference>
<keyword evidence="3" id="KW-0720">Serine protease</keyword>
<evidence type="ECO:0000313" key="5">
    <source>
        <dbReference type="Proteomes" id="UP000440965"/>
    </source>
</evidence>
<dbReference type="PANTHER" id="PTHR10381:SF70">
    <property type="entry name" value="ATP-DEPENDENT CLP PROTEASE PROTEOLYTIC SUBUNIT"/>
    <property type="match status" value="1"/>
</dbReference>
<dbReference type="Gene3D" id="3.90.226.10">
    <property type="entry name" value="2-enoyl-CoA Hydratase, Chain A, domain 1"/>
    <property type="match status" value="1"/>
</dbReference>
<dbReference type="PANTHER" id="PTHR10381">
    <property type="entry name" value="ATP-DEPENDENT CLP PROTEASE PROTEOLYTIC SUBUNIT"/>
    <property type="match status" value="1"/>
</dbReference>
<evidence type="ECO:0000256" key="3">
    <source>
        <dbReference type="ARBA" id="ARBA00022825"/>
    </source>
</evidence>
<dbReference type="EMBL" id="WEIK01000005">
    <property type="protein sequence ID" value="MVF49291.1"/>
    <property type="molecule type" value="Genomic_DNA"/>
</dbReference>
<accession>A0A7X3F0V7</accession>
<sequence length="620" mass="66550">MDLQIYDVIDAATAQMVKATVVGQMPITVQINSPGGSVTDALAIYAVLRKHTGRVTAIVDGLCASAATLVALAADEIVMAEHSLMMVHNPWTVASGDADEMRKTADTLDVASREMTALYTERTGLSAEKITAIMGAETWFNSYEAVDAGFAHRVDNSERSKPRMAATAMAFIERVIQTPEAATRCRQRLDNSREAHHTHRLKMLNFLTAGFESHEGVQRIKASKEFMSYSTKQAGEAILAALGADTTPCNVQSAYSTPGYVSNGNIVRDGMVDALTTRLGLAQAQDNRNPFRTMTLAEMARASLTERGVGVSGYGSKMQLVGAAFTHMSSDFGNVLMDVSGKAMLRGWEASGETFQRWTKKGSLSNFHPARRVGISGFPTLPKVPEGAEYKYVTCNDRGAPIALATYGGLFSITRQAIINDDLSAFSTLPAHLGRSASRTIGDLVYSVLTTNAAFVDGKPLFGADHGNTDESAAAMSPVILGELRRKMRLQKDDFDTALNISPAFVIVPAGLESAAMQVLNSSSVPGADYNSGIANPVNKMGELIVESRLDRVATPYWYVAAEQGADTIEVAYLDGVDTPYLEEQEGWTVDGVSLKVRIDAGVAPLDYRGLARAKVKTGS</sequence>
<gene>
    <name evidence="4" type="ORF">F9Z43_08135</name>
</gene>
<dbReference type="RefSeq" id="WP_156867119.1">
    <property type="nucleotide sequence ID" value="NZ_WEIK01000005.1"/>
</dbReference>
<comment type="caution">
    <text evidence="4">The sequence shown here is derived from an EMBL/GenBank/DDBJ whole genome shotgun (WGS) entry which is preliminary data.</text>
</comment>
<dbReference type="GO" id="GO:0051117">
    <property type="term" value="F:ATPase binding"/>
    <property type="evidence" value="ECO:0007669"/>
    <property type="project" value="TreeGrafter"/>
</dbReference>
<reference evidence="4 5" key="1">
    <citation type="submission" date="2019-10" db="EMBL/GenBank/DDBJ databases">
        <title>XDR Pseudomonas monteilii producing IMP-16 from LCR.</title>
        <authorList>
            <person name="Ballaben A."/>
            <person name="Doi Y."/>
        </authorList>
    </citation>
    <scope>NUCLEOTIDE SEQUENCE [LARGE SCALE GENOMIC DNA]</scope>
    <source>
        <strain evidence="4 5">597/14</strain>
    </source>
</reference>
<dbReference type="Pfam" id="PF25209">
    <property type="entry name" value="Phage_capsid_4"/>
    <property type="match status" value="1"/>
</dbReference>
<dbReference type="GO" id="GO:0009368">
    <property type="term" value="C:endopeptidase Clp complex"/>
    <property type="evidence" value="ECO:0007669"/>
    <property type="project" value="TreeGrafter"/>
</dbReference>
<dbReference type="SUPFAM" id="SSF52096">
    <property type="entry name" value="ClpP/crotonase"/>
    <property type="match status" value="1"/>
</dbReference>
<dbReference type="Pfam" id="PF00574">
    <property type="entry name" value="CLP_protease"/>
    <property type="match status" value="1"/>
</dbReference>
<evidence type="ECO:0000256" key="1">
    <source>
        <dbReference type="ARBA" id="ARBA00022670"/>
    </source>
</evidence>
<dbReference type="CDD" id="cd07016">
    <property type="entry name" value="S14_ClpP_1"/>
    <property type="match status" value="1"/>
</dbReference>
<dbReference type="GO" id="GO:0004252">
    <property type="term" value="F:serine-type endopeptidase activity"/>
    <property type="evidence" value="ECO:0007669"/>
    <property type="project" value="TreeGrafter"/>
</dbReference>
<evidence type="ECO:0000313" key="4">
    <source>
        <dbReference type="EMBL" id="MVF49291.1"/>
    </source>
</evidence>
<organism evidence="4 5">
    <name type="scientific">Pseudomonas monteilii</name>
    <dbReference type="NCBI Taxonomy" id="76759"/>
    <lineage>
        <taxon>Bacteria</taxon>
        <taxon>Pseudomonadati</taxon>
        <taxon>Pseudomonadota</taxon>
        <taxon>Gammaproteobacteria</taxon>
        <taxon>Pseudomonadales</taxon>
        <taxon>Pseudomonadaceae</taxon>
        <taxon>Pseudomonas</taxon>
    </lineage>
</organism>
<dbReference type="Proteomes" id="UP000440965">
    <property type="component" value="Unassembled WGS sequence"/>
</dbReference>